<gene>
    <name evidence="1" type="ORF">PACLA_8A025627</name>
</gene>
<evidence type="ECO:0000313" key="1">
    <source>
        <dbReference type="EMBL" id="CAB4028810.1"/>
    </source>
</evidence>
<reference evidence="1" key="1">
    <citation type="submission" date="2020-04" db="EMBL/GenBank/DDBJ databases">
        <authorList>
            <person name="Alioto T."/>
            <person name="Alioto T."/>
            <person name="Gomez Garrido J."/>
        </authorList>
    </citation>
    <scope>NUCLEOTIDE SEQUENCE</scope>
    <source>
        <strain evidence="1">A484AB</strain>
    </source>
</reference>
<evidence type="ECO:0000313" key="2">
    <source>
        <dbReference type="Proteomes" id="UP001152795"/>
    </source>
</evidence>
<organism evidence="1 2">
    <name type="scientific">Paramuricea clavata</name>
    <name type="common">Red gorgonian</name>
    <name type="synonym">Violescent sea-whip</name>
    <dbReference type="NCBI Taxonomy" id="317549"/>
    <lineage>
        <taxon>Eukaryota</taxon>
        <taxon>Metazoa</taxon>
        <taxon>Cnidaria</taxon>
        <taxon>Anthozoa</taxon>
        <taxon>Octocorallia</taxon>
        <taxon>Malacalcyonacea</taxon>
        <taxon>Plexauridae</taxon>
        <taxon>Paramuricea</taxon>
    </lineage>
</organism>
<accession>A0A6S7JIH3</accession>
<comment type="caution">
    <text evidence="1">The sequence shown here is derived from an EMBL/GenBank/DDBJ whole genome shotgun (WGS) entry which is preliminary data.</text>
</comment>
<dbReference type="AlphaFoldDB" id="A0A6S7JIH3"/>
<name>A0A6S7JIH3_PARCT</name>
<dbReference type="EMBL" id="CACRXK020015746">
    <property type="protein sequence ID" value="CAB4028810.1"/>
    <property type="molecule type" value="Genomic_DNA"/>
</dbReference>
<dbReference type="OrthoDB" id="417598at2759"/>
<keyword evidence="2" id="KW-1185">Reference proteome</keyword>
<dbReference type="Proteomes" id="UP001152795">
    <property type="component" value="Unassembled WGS sequence"/>
</dbReference>
<dbReference type="InterPro" id="IPR050951">
    <property type="entry name" value="Retrovirus_Pol_polyprotein"/>
</dbReference>
<sequence>MNLAKLIRPADYISRHPLQNQPLRERNIAEEYVSFLTTSAVPIAMTLAEIQDATLKDPTLQRLAEIIRSQQWHSVLDTDQSCPNDKDKYNLRDLKAFHKIRHELTVTTNNDIILRASRIVMPTTLRRRALELAHEGHQGLTRQNDYFAKRYGSLALINKQKK</sequence>
<dbReference type="PANTHER" id="PTHR37984:SF5">
    <property type="entry name" value="PROTEIN NYNRIN-LIKE"/>
    <property type="match status" value="1"/>
</dbReference>
<proteinExistence type="predicted"/>
<protein>
    <submittedName>
        <fullName evidence="1">Uncharacterized protein</fullName>
    </submittedName>
</protein>
<dbReference type="PANTHER" id="PTHR37984">
    <property type="entry name" value="PROTEIN CBG26694"/>
    <property type="match status" value="1"/>
</dbReference>